<feature type="transmembrane region" description="Helical" evidence="14">
    <location>
        <begin position="221"/>
        <end position="238"/>
    </location>
</feature>
<dbReference type="InterPro" id="IPR051562">
    <property type="entry name" value="Ascorbate-PTS_EIIC"/>
</dbReference>
<comment type="function">
    <text evidence="10">The phosphoenolpyruvate-dependent sugar phosphotransferase system (sugar PTS), a major carbohydrate active transport system, catalyzes the phosphorylation of incoming sugar substrates concomitantly with their translocation across the cell membrane. The enzyme II UlaABC PTS system is involved in ascorbate transport.</text>
</comment>
<dbReference type="Pfam" id="PF03611">
    <property type="entry name" value="EIIC-GAT"/>
    <property type="match status" value="1"/>
</dbReference>
<feature type="transmembrane region" description="Helical" evidence="14">
    <location>
        <begin position="6"/>
        <end position="27"/>
    </location>
</feature>
<keyword evidence="4" id="KW-1003">Cell membrane</keyword>
<keyword evidence="16" id="KW-1185">Reference proteome</keyword>
<evidence type="ECO:0000256" key="2">
    <source>
        <dbReference type="ARBA" id="ARBA00011738"/>
    </source>
</evidence>
<evidence type="ECO:0000256" key="14">
    <source>
        <dbReference type="SAM" id="Phobius"/>
    </source>
</evidence>
<gene>
    <name evidence="15" type="ORF">FJQ98_10050</name>
</gene>
<feature type="transmembrane region" description="Helical" evidence="14">
    <location>
        <begin position="250"/>
        <end position="271"/>
    </location>
</feature>
<feature type="transmembrane region" description="Helical" evidence="14">
    <location>
        <begin position="82"/>
        <end position="104"/>
    </location>
</feature>
<keyword evidence="3" id="KW-0813">Transport</keyword>
<accession>A0ABX7AX10</accession>
<feature type="transmembrane region" description="Helical" evidence="14">
    <location>
        <begin position="304"/>
        <end position="330"/>
    </location>
</feature>
<sequence>MLSFITGVLSTPAFILGIIAAIGLIALKKSGSDIIKGTLKTIFGFIMLQQGANIIVSSLVPFSQMFESAFKLTGVIAEDNAIAAAVQNVLGTETSLILVFGFIVNVILARITKWKYIFLTGHMMFSFAATMAIVFDQMGIHGWKAILLGSLIQGISSVLFPALAQPFVRKVTNNDSVGFGFWGSSLVWISGWIGGKLGNKEHSAENMNVPKQLDFLKEMSILMGIVMSIIYLVTSFFVDTKLMNELSGGQNIALFAIMQAFTFVVGILVLLQGVRMFLGELVPAFKGISEKLVPGAKPALDIPIFYSFAPTATTIGFLFALVGGLGATLISTMLPVVVLPSVIGLFFMGGAAGVFGNAMGGRRGAIIAGVVLGFSFQMIVALAYPIIDLSDYGISGLWFASTDAIIVALLIRLIGSLFGITI</sequence>
<keyword evidence="5" id="KW-0762">Sugar transport</keyword>
<dbReference type="NCBIfam" id="NF006920">
    <property type="entry name" value="PRK09410.1-2"/>
    <property type="match status" value="1"/>
</dbReference>
<evidence type="ECO:0000256" key="3">
    <source>
        <dbReference type="ARBA" id="ARBA00022448"/>
    </source>
</evidence>
<feature type="transmembrane region" description="Helical" evidence="14">
    <location>
        <begin position="116"/>
        <end position="135"/>
    </location>
</feature>
<evidence type="ECO:0000256" key="1">
    <source>
        <dbReference type="ARBA" id="ARBA00004651"/>
    </source>
</evidence>
<evidence type="ECO:0000313" key="15">
    <source>
        <dbReference type="EMBL" id="QQP14321.1"/>
    </source>
</evidence>
<dbReference type="Proteomes" id="UP000596049">
    <property type="component" value="Chromosome"/>
</dbReference>
<comment type="similarity">
    <text evidence="11">Belongs to the UlaA family.</text>
</comment>
<keyword evidence="9 14" id="KW-0472">Membrane</keyword>
<evidence type="ECO:0000256" key="6">
    <source>
        <dbReference type="ARBA" id="ARBA00022683"/>
    </source>
</evidence>
<dbReference type="NCBIfam" id="NF009553">
    <property type="entry name" value="PRK12997.1-5"/>
    <property type="match status" value="1"/>
</dbReference>
<evidence type="ECO:0000313" key="16">
    <source>
        <dbReference type="Proteomes" id="UP000596049"/>
    </source>
</evidence>
<feature type="transmembrane region" description="Helical" evidence="14">
    <location>
        <begin position="39"/>
        <end position="62"/>
    </location>
</feature>
<dbReference type="InterPro" id="IPR004703">
    <property type="entry name" value="PTS_sugar-sp_permease"/>
</dbReference>
<comment type="subcellular location">
    <subcellularLocation>
        <location evidence="1">Cell membrane</location>
        <topology evidence="1">Multi-pass membrane protein</topology>
    </subcellularLocation>
</comment>
<dbReference type="RefSeq" id="WP_053592935.1">
    <property type="nucleotide sequence ID" value="NZ_CP067341.1"/>
</dbReference>
<dbReference type="EMBL" id="CP067341">
    <property type="protein sequence ID" value="QQP14321.1"/>
    <property type="molecule type" value="Genomic_DNA"/>
</dbReference>
<evidence type="ECO:0000256" key="7">
    <source>
        <dbReference type="ARBA" id="ARBA00022692"/>
    </source>
</evidence>
<feature type="transmembrane region" description="Helical" evidence="14">
    <location>
        <begin position="336"/>
        <end position="358"/>
    </location>
</feature>
<evidence type="ECO:0000256" key="8">
    <source>
        <dbReference type="ARBA" id="ARBA00022989"/>
    </source>
</evidence>
<evidence type="ECO:0000256" key="11">
    <source>
        <dbReference type="ARBA" id="ARBA00038218"/>
    </source>
</evidence>
<dbReference type="PANTHER" id="PTHR33843:SF4">
    <property type="entry name" value="ASCORBATE-SPECIFIC PTS SYSTEM EIIC COMPONENT"/>
    <property type="match status" value="1"/>
</dbReference>
<evidence type="ECO:0000256" key="4">
    <source>
        <dbReference type="ARBA" id="ARBA00022475"/>
    </source>
</evidence>
<reference evidence="15 16" key="1">
    <citation type="submission" date="2020-01" db="EMBL/GenBank/DDBJ databases">
        <authorList>
            <person name="Liu G."/>
            <person name="Liu B."/>
        </authorList>
    </citation>
    <scope>NUCLEOTIDE SEQUENCE [LARGE SCALE GENOMIC DNA]</scope>
    <source>
        <strain evidence="15 16">FJAT-51161</strain>
    </source>
</reference>
<name>A0ABX7AX10_9BACI</name>
<comment type="subunit">
    <text evidence="2">Homodimer.</text>
</comment>
<evidence type="ECO:0000256" key="5">
    <source>
        <dbReference type="ARBA" id="ARBA00022597"/>
    </source>
</evidence>
<evidence type="ECO:0000256" key="10">
    <source>
        <dbReference type="ARBA" id="ARBA00037387"/>
    </source>
</evidence>
<evidence type="ECO:0000256" key="13">
    <source>
        <dbReference type="ARBA" id="ARBA00042859"/>
    </source>
</evidence>
<keyword evidence="7 14" id="KW-0812">Transmembrane</keyword>
<evidence type="ECO:0000256" key="9">
    <source>
        <dbReference type="ARBA" id="ARBA00023136"/>
    </source>
</evidence>
<feature type="transmembrane region" description="Helical" evidence="14">
    <location>
        <begin position="399"/>
        <end position="420"/>
    </location>
</feature>
<evidence type="ECO:0000256" key="12">
    <source>
        <dbReference type="ARBA" id="ARBA00039702"/>
    </source>
</evidence>
<feature type="transmembrane region" description="Helical" evidence="14">
    <location>
        <begin position="365"/>
        <end position="387"/>
    </location>
</feature>
<organism evidence="15 16">
    <name type="scientific">Lysinibacillus agricola</name>
    <dbReference type="NCBI Taxonomy" id="2590012"/>
    <lineage>
        <taxon>Bacteria</taxon>
        <taxon>Bacillati</taxon>
        <taxon>Bacillota</taxon>
        <taxon>Bacilli</taxon>
        <taxon>Bacillales</taxon>
        <taxon>Bacillaceae</taxon>
        <taxon>Lysinibacillus</taxon>
    </lineage>
</organism>
<protein>
    <recommendedName>
        <fullName evidence="12">Ascorbate-specific PTS system EIIC component</fullName>
    </recommendedName>
    <alternativeName>
        <fullName evidence="13">Ascorbate-specific permease IIC component UlaA</fullName>
    </alternativeName>
</protein>
<keyword evidence="8 14" id="KW-1133">Transmembrane helix</keyword>
<keyword evidence="6" id="KW-0598">Phosphotransferase system</keyword>
<proteinExistence type="inferred from homology"/>
<dbReference type="PANTHER" id="PTHR33843">
    <property type="entry name" value="ASCORBATE-SPECIFIC PTS SYSTEM EIIC COMPONENT"/>
    <property type="match status" value="1"/>
</dbReference>
<feature type="transmembrane region" description="Helical" evidence="14">
    <location>
        <begin position="141"/>
        <end position="164"/>
    </location>
</feature>